<gene>
    <name evidence="1" type="ORF">JK358_26125</name>
</gene>
<organism evidence="1 2">
    <name type="scientific">Nocardia acididurans</name>
    <dbReference type="NCBI Taxonomy" id="2802282"/>
    <lineage>
        <taxon>Bacteria</taxon>
        <taxon>Bacillati</taxon>
        <taxon>Actinomycetota</taxon>
        <taxon>Actinomycetes</taxon>
        <taxon>Mycobacteriales</taxon>
        <taxon>Nocardiaceae</taxon>
        <taxon>Nocardia</taxon>
    </lineage>
</organism>
<comment type="caution">
    <text evidence="1">The sequence shown here is derived from an EMBL/GenBank/DDBJ whole genome shotgun (WGS) entry which is preliminary data.</text>
</comment>
<reference evidence="1 2" key="1">
    <citation type="submission" date="2021-01" db="EMBL/GenBank/DDBJ databases">
        <title>WGS of actinomycetes isolated from Thailand.</title>
        <authorList>
            <person name="Thawai C."/>
        </authorList>
    </citation>
    <scope>NUCLEOTIDE SEQUENCE [LARGE SCALE GENOMIC DNA]</scope>
    <source>
        <strain evidence="1 2">LPG 2</strain>
    </source>
</reference>
<proteinExistence type="predicted"/>
<protein>
    <submittedName>
        <fullName evidence="1">Uncharacterized protein</fullName>
    </submittedName>
</protein>
<keyword evidence="2" id="KW-1185">Reference proteome</keyword>
<dbReference type="SUPFAM" id="SSF57938">
    <property type="entry name" value="DnaJ/Hsp40 cysteine-rich domain"/>
    <property type="match status" value="1"/>
</dbReference>
<evidence type="ECO:0000313" key="2">
    <source>
        <dbReference type="Proteomes" id="UP000602198"/>
    </source>
</evidence>
<dbReference type="RefSeq" id="WP_201951989.1">
    <property type="nucleotide sequence ID" value="NZ_JAERRJ010000010.1"/>
</dbReference>
<sequence length="59" mass="6564">MAIQGFLNILFDTYAPNRGWRYCSMCDATGTAGFVNDNVVWCSVCGGTGWTAEPTFYQR</sequence>
<evidence type="ECO:0000313" key="1">
    <source>
        <dbReference type="EMBL" id="MBL1077887.1"/>
    </source>
</evidence>
<dbReference type="EMBL" id="JAERRJ010000010">
    <property type="protein sequence ID" value="MBL1077887.1"/>
    <property type="molecule type" value="Genomic_DNA"/>
</dbReference>
<dbReference type="InterPro" id="IPR036410">
    <property type="entry name" value="HSP_DnaJ_Cys-rich_dom_sf"/>
</dbReference>
<dbReference type="Proteomes" id="UP000602198">
    <property type="component" value="Unassembled WGS sequence"/>
</dbReference>
<accession>A0ABS1MBA3</accession>
<name>A0ABS1MBA3_9NOCA</name>